<evidence type="ECO:0000256" key="10">
    <source>
        <dbReference type="ARBA" id="ARBA00023065"/>
    </source>
</evidence>
<evidence type="ECO:0000256" key="6">
    <source>
        <dbReference type="ARBA" id="ARBA00022449"/>
    </source>
</evidence>
<keyword evidence="9 13" id="KW-1133">Transmembrane helix</keyword>
<dbReference type="InterPro" id="IPR050222">
    <property type="entry name" value="MATE_MdtK"/>
</dbReference>
<keyword evidence="6" id="KW-0050">Antiport</keyword>
<evidence type="ECO:0000256" key="1">
    <source>
        <dbReference type="ARBA" id="ARBA00003408"/>
    </source>
</evidence>
<dbReference type="NCBIfam" id="TIGR00797">
    <property type="entry name" value="matE"/>
    <property type="match status" value="1"/>
</dbReference>
<dbReference type="Proteomes" id="UP000617951">
    <property type="component" value="Unassembled WGS sequence"/>
</dbReference>
<keyword evidence="10" id="KW-0406">Ion transport</keyword>
<name>A0A926DH36_9FIRM</name>
<feature type="transmembrane region" description="Helical" evidence="13">
    <location>
        <begin position="281"/>
        <end position="300"/>
    </location>
</feature>
<dbReference type="PANTHER" id="PTHR43298">
    <property type="entry name" value="MULTIDRUG RESISTANCE PROTEIN NORM-RELATED"/>
    <property type="match status" value="1"/>
</dbReference>
<comment type="function">
    <text evidence="1">Multidrug efflux pump.</text>
</comment>
<feature type="transmembrane region" description="Helical" evidence="13">
    <location>
        <begin position="357"/>
        <end position="379"/>
    </location>
</feature>
<gene>
    <name evidence="14" type="ORF">H8693_06890</name>
</gene>
<proteinExistence type="inferred from homology"/>
<keyword evidence="7" id="KW-1003">Cell membrane</keyword>
<evidence type="ECO:0000256" key="2">
    <source>
        <dbReference type="ARBA" id="ARBA00004651"/>
    </source>
</evidence>
<evidence type="ECO:0000256" key="12">
    <source>
        <dbReference type="ARBA" id="ARBA00031636"/>
    </source>
</evidence>
<sequence length="454" mass="49834">MQFIKEKSFYKTLVALALPIALQDLIKFGLNLMDNVMVGAVSETALSGVSLANQPFFMFSMLCFGLAGGGAVLITQYYGKKDMATVRKVVSMTLSITIAFSVLIGAAVLLFPEFFMRIFTDKEELIPVGVEYLRIVGWTYFLYGISNTLVLVLRSVQVVKVTLLANAMAFVLNVFLNWVLIFGKLGMPALGVRGAAIATLTARFVEFLFLLVYIRFRDKVIGFRFHTLFRFKRALLRDFVRYSTPVVGNEFIWGVGISMISVVLGRLGSDAVAASSIASSVQQVATVIVFGICNAACIIIGREIGAGRVDYAKQCANTCMYLSVGFGFVLALGLFFLRGPIVSLYEIPEATKELSMSFLIVTSLIVFIDSISSIAIVGVMRGGGDTKYSMYVDVLTLWLLSIPLGLIGGLVLHLPALITYILLRIDVPIKAILCYLRMKSGKWVHNVTRGEIPQ</sequence>
<keyword evidence="8 13" id="KW-0812">Transmembrane</keyword>
<evidence type="ECO:0000256" key="8">
    <source>
        <dbReference type="ARBA" id="ARBA00022692"/>
    </source>
</evidence>
<dbReference type="PANTHER" id="PTHR43298:SF2">
    <property type="entry name" value="FMN_FAD EXPORTER YEEO-RELATED"/>
    <property type="match status" value="1"/>
</dbReference>
<accession>A0A926DH36</accession>
<feature type="transmembrane region" description="Helical" evidence="13">
    <location>
        <begin position="56"/>
        <end position="77"/>
    </location>
</feature>
<reference evidence="14" key="1">
    <citation type="submission" date="2020-08" db="EMBL/GenBank/DDBJ databases">
        <title>Genome public.</title>
        <authorList>
            <person name="Liu C."/>
            <person name="Sun Q."/>
        </authorList>
    </citation>
    <scope>NUCLEOTIDE SEQUENCE</scope>
    <source>
        <strain evidence="14">NSJ-63</strain>
    </source>
</reference>
<feature type="transmembrane region" description="Helical" evidence="13">
    <location>
        <begin position="132"/>
        <end position="151"/>
    </location>
</feature>
<organism evidence="14 15">
    <name type="scientific">Guopingia tenuis</name>
    <dbReference type="NCBI Taxonomy" id="2763656"/>
    <lineage>
        <taxon>Bacteria</taxon>
        <taxon>Bacillati</taxon>
        <taxon>Bacillota</taxon>
        <taxon>Clostridia</taxon>
        <taxon>Christensenellales</taxon>
        <taxon>Christensenellaceae</taxon>
        <taxon>Guopingia</taxon>
    </lineage>
</organism>
<feature type="transmembrane region" description="Helical" evidence="13">
    <location>
        <begin position="163"/>
        <end position="183"/>
    </location>
</feature>
<keyword evidence="5" id="KW-0813">Transport</keyword>
<comment type="similarity">
    <text evidence="3">Belongs to the multi antimicrobial extrusion (MATE) (TC 2.A.66.1) family.</text>
</comment>
<protein>
    <recommendedName>
        <fullName evidence="4">Probable multidrug resistance protein NorM</fullName>
    </recommendedName>
    <alternativeName>
        <fullName evidence="12">Multidrug-efflux transporter</fullName>
    </alternativeName>
</protein>
<dbReference type="Pfam" id="PF01554">
    <property type="entry name" value="MatE"/>
    <property type="match status" value="2"/>
</dbReference>
<keyword evidence="11 13" id="KW-0472">Membrane</keyword>
<keyword evidence="15" id="KW-1185">Reference proteome</keyword>
<evidence type="ECO:0000313" key="15">
    <source>
        <dbReference type="Proteomes" id="UP000617951"/>
    </source>
</evidence>
<feature type="transmembrane region" description="Helical" evidence="13">
    <location>
        <begin position="89"/>
        <end position="112"/>
    </location>
</feature>
<evidence type="ECO:0000313" key="14">
    <source>
        <dbReference type="EMBL" id="MBC8538658.1"/>
    </source>
</evidence>
<evidence type="ECO:0000256" key="3">
    <source>
        <dbReference type="ARBA" id="ARBA00010199"/>
    </source>
</evidence>
<dbReference type="GO" id="GO:0042910">
    <property type="term" value="F:xenobiotic transmembrane transporter activity"/>
    <property type="evidence" value="ECO:0007669"/>
    <property type="project" value="InterPro"/>
</dbReference>
<dbReference type="GO" id="GO:0006811">
    <property type="term" value="P:monoatomic ion transport"/>
    <property type="evidence" value="ECO:0007669"/>
    <property type="project" value="UniProtKB-KW"/>
</dbReference>
<feature type="transmembrane region" description="Helical" evidence="13">
    <location>
        <begin position="391"/>
        <end position="411"/>
    </location>
</feature>
<dbReference type="AlphaFoldDB" id="A0A926DH36"/>
<feature type="transmembrane region" description="Helical" evidence="13">
    <location>
        <begin position="195"/>
        <end position="214"/>
    </location>
</feature>
<dbReference type="InterPro" id="IPR002528">
    <property type="entry name" value="MATE_fam"/>
</dbReference>
<comment type="caution">
    <text evidence="14">The sequence shown here is derived from an EMBL/GenBank/DDBJ whole genome shotgun (WGS) entry which is preliminary data.</text>
</comment>
<evidence type="ECO:0000256" key="5">
    <source>
        <dbReference type="ARBA" id="ARBA00022448"/>
    </source>
</evidence>
<evidence type="ECO:0000256" key="13">
    <source>
        <dbReference type="SAM" id="Phobius"/>
    </source>
</evidence>
<evidence type="ECO:0000256" key="7">
    <source>
        <dbReference type="ARBA" id="ARBA00022475"/>
    </source>
</evidence>
<feature type="transmembrane region" description="Helical" evidence="13">
    <location>
        <begin position="320"/>
        <end position="337"/>
    </location>
</feature>
<evidence type="ECO:0000256" key="11">
    <source>
        <dbReference type="ARBA" id="ARBA00023136"/>
    </source>
</evidence>
<dbReference type="EMBL" id="JACRSS010000003">
    <property type="protein sequence ID" value="MBC8538658.1"/>
    <property type="molecule type" value="Genomic_DNA"/>
</dbReference>
<dbReference type="RefSeq" id="WP_249280379.1">
    <property type="nucleotide sequence ID" value="NZ_JACRSS010000003.1"/>
</dbReference>
<feature type="transmembrane region" description="Helical" evidence="13">
    <location>
        <begin position="251"/>
        <end position="269"/>
    </location>
</feature>
<evidence type="ECO:0000256" key="4">
    <source>
        <dbReference type="ARBA" id="ARBA00020268"/>
    </source>
</evidence>
<dbReference type="InterPro" id="IPR048279">
    <property type="entry name" value="MdtK-like"/>
</dbReference>
<dbReference type="GO" id="GO:0005886">
    <property type="term" value="C:plasma membrane"/>
    <property type="evidence" value="ECO:0007669"/>
    <property type="project" value="UniProtKB-SubCell"/>
</dbReference>
<dbReference type="GO" id="GO:0015297">
    <property type="term" value="F:antiporter activity"/>
    <property type="evidence" value="ECO:0007669"/>
    <property type="project" value="UniProtKB-KW"/>
</dbReference>
<comment type="subcellular location">
    <subcellularLocation>
        <location evidence="2">Cell membrane</location>
        <topology evidence="2">Multi-pass membrane protein</topology>
    </subcellularLocation>
</comment>
<evidence type="ECO:0000256" key="9">
    <source>
        <dbReference type="ARBA" id="ARBA00022989"/>
    </source>
</evidence>
<dbReference type="PIRSF" id="PIRSF006603">
    <property type="entry name" value="DinF"/>
    <property type="match status" value="1"/>
</dbReference>
<dbReference type="CDD" id="cd13134">
    <property type="entry name" value="MATE_like_8"/>
    <property type="match status" value="1"/>
</dbReference>